<evidence type="ECO:0000313" key="2">
    <source>
        <dbReference type="Proteomes" id="UP000190951"/>
    </source>
</evidence>
<reference evidence="1 2" key="1">
    <citation type="submission" date="2022-04" db="EMBL/GenBank/DDBJ databases">
        <title>Genome sequence of C. roseum typestrain.</title>
        <authorList>
            <person name="Poehlein A."/>
            <person name="Schoch T."/>
            <person name="Duerre P."/>
            <person name="Daniel R."/>
        </authorList>
    </citation>
    <scope>NUCLEOTIDE SEQUENCE [LARGE SCALE GENOMIC DNA]</scope>
    <source>
        <strain evidence="1 2">DSM 7320</strain>
    </source>
</reference>
<sequence length="112" mass="12650">MRILQSLGIGVLVILLSLILLKVKQKSITSFGIRIPLAQKNLDTWNEANHFFGIVGTISGIICIVAGVLYDFKIFTDIKIILYVFIILMVLCIILTQIHLTKTFDKYGKRIN</sequence>
<evidence type="ECO:0000313" key="1">
    <source>
        <dbReference type="EMBL" id="URZ13047.1"/>
    </source>
</evidence>
<dbReference type="Pfam" id="PF13630">
    <property type="entry name" value="SdpI"/>
    <property type="match status" value="1"/>
</dbReference>
<gene>
    <name evidence="1" type="ORF">CROST_037970</name>
</gene>
<dbReference type="AlphaFoldDB" id="A0A1S8LSA8"/>
<dbReference type="InterPro" id="IPR025962">
    <property type="entry name" value="SdpI/YhfL"/>
</dbReference>
<proteinExistence type="predicted"/>
<name>A0A1S8LSA8_9CLOT</name>
<dbReference type="STRING" id="84029.CROST_04770"/>
<dbReference type="EMBL" id="CP096983">
    <property type="protein sequence ID" value="URZ13047.1"/>
    <property type="molecule type" value="Genomic_DNA"/>
</dbReference>
<keyword evidence="2" id="KW-1185">Reference proteome</keyword>
<protein>
    <submittedName>
        <fullName evidence="1">Uncharacterized protein</fullName>
    </submittedName>
</protein>
<accession>A0A1S8LSA8</accession>
<dbReference type="Proteomes" id="UP000190951">
    <property type="component" value="Chromosome"/>
</dbReference>
<dbReference type="RefSeq" id="WP_077835312.1">
    <property type="nucleotide sequence ID" value="NZ_CP096983.1"/>
</dbReference>
<dbReference type="KEGG" id="crw:CROST_037970"/>
<organism evidence="1 2">
    <name type="scientific">Clostridium felsineum</name>
    <dbReference type="NCBI Taxonomy" id="36839"/>
    <lineage>
        <taxon>Bacteria</taxon>
        <taxon>Bacillati</taxon>
        <taxon>Bacillota</taxon>
        <taxon>Clostridia</taxon>
        <taxon>Eubacteriales</taxon>
        <taxon>Clostridiaceae</taxon>
        <taxon>Clostridium</taxon>
    </lineage>
</organism>